<dbReference type="SUPFAM" id="SSF54211">
    <property type="entry name" value="Ribosomal protein S5 domain 2-like"/>
    <property type="match status" value="1"/>
</dbReference>
<reference evidence="1" key="1">
    <citation type="submission" date="2019-06" db="EMBL/GenBank/DDBJ databases">
        <authorList>
            <person name="Zheng W."/>
        </authorList>
    </citation>
    <scope>NUCLEOTIDE SEQUENCE</scope>
    <source>
        <strain evidence="1">QDHG01</strain>
    </source>
</reference>
<dbReference type="OrthoDB" id="2504340at2759"/>
<comment type="caution">
    <text evidence="1">The sequence shown here is derived from an EMBL/GenBank/DDBJ whole genome shotgun (WGS) entry which is preliminary data.</text>
</comment>
<dbReference type="GO" id="GO:0071051">
    <property type="term" value="P:poly(A)-dependent snoRNA 3'-end processing"/>
    <property type="evidence" value="ECO:0007669"/>
    <property type="project" value="TreeGrafter"/>
</dbReference>
<evidence type="ECO:0000313" key="1">
    <source>
        <dbReference type="EMBL" id="TNV73995.1"/>
    </source>
</evidence>
<protein>
    <submittedName>
        <fullName evidence="1">Uncharacterized protein</fullName>
    </submittedName>
</protein>
<dbReference type="GO" id="GO:0071028">
    <property type="term" value="P:nuclear mRNA surveillance"/>
    <property type="evidence" value="ECO:0007669"/>
    <property type="project" value="TreeGrafter"/>
</dbReference>
<dbReference type="GO" id="GO:0034475">
    <property type="term" value="P:U4 snRNA 3'-end processing"/>
    <property type="evidence" value="ECO:0007669"/>
    <property type="project" value="TreeGrafter"/>
</dbReference>
<dbReference type="Proteomes" id="UP000785679">
    <property type="component" value="Unassembled WGS sequence"/>
</dbReference>
<dbReference type="PANTHER" id="PTHR11953:SF0">
    <property type="entry name" value="EXOSOME COMPLEX COMPONENT RRP41"/>
    <property type="match status" value="1"/>
</dbReference>
<dbReference type="GO" id="GO:0005730">
    <property type="term" value="C:nucleolus"/>
    <property type="evidence" value="ECO:0007669"/>
    <property type="project" value="TreeGrafter"/>
</dbReference>
<evidence type="ECO:0000313" key="2">
    <source>
        <dbReference type="Proteomes" id="UP000785679"/>
    </source>
</evidence>
<dbReference type="GO" id="GO:0003723">
    <property type="term" value="F:RNA binding"/>
    <property type="evidence" value="ECO:0007669"/>
    <property type="project" value="TreeGrafter"/>
</dbReference>
<dbReference type="InterPro" id="IPR027408">
    <property type="entry name" value="PNPase/RNase_PH_dom_sf"/>
</dbReference>
<sequence length="196" mass="22282">MRGDQILLEQYASLEEDLQRQMESIGTKGGADSVKERAIRSLTQSLQSELSKVFSSCILTEMYPATTIAFQFTVIELDSDLLQSMINCASLTLYKSTIQCRCLPIAITMFLKPADKRHQKAPKDWIQIDPNYAHFKHATQYTHRTSMVWNVDVQELVSFSLQPLSKSQALDLKEMDAIMGVSLSIAQKLHEYMLEL</sequence>
<organism evidence="1 2">
    <name type="scientific">Halteria grandinella</name>
    <dbReference type="NCBI Taxonomy" id="5974"/>
    <lineage>
        <taxon>Eukaryota</taxon>
        <taxon>Sar</taxon>
        <taxon>Alveolata</taxon>
        <taxon>Ciliophora</taxon>
        <taxon>Intramacronucleata</taxon>
        <taxon>Spirotrichea</taxon>
        <taxon>Stichotrichia</taxon>
        <taxon>Sporadotrichida</taxon>
        <taxon>Halteriidae</taxon>
        <taxon>Halteria</taxon>
    </lineage>
</organism>
<proteinExistence type="predicted"/>
<dbReference type="PANTHER" id="PTHR11953">
    <property type="entry name" value="EXOSOME COMPLEX COMPONENT"/>
    <property type="match status" value="1"/>
</dbReference>
<dbReference type="AlphaFoldDB" id="A0A8J8NGB8"/>
<dbReference type="GO" id="GO:0000177">
    <property type="term" value="C:cytoplasmic exosome (RNase complex)"/>
    <property type="evidence" value="ECO:0007669"/>
    <property type="project" value="TreeGrafter"/>
</dbReference>
<gene>
    <name evidence="1" type="ORF">FGO68_gene4514</name>
</gene>
<dbReference type="EMBL" id="RRYP01017695">
    <property type="protein sequence ID" value="TNV73995.1"/>
    <property type="molecule type" value="Genomic_DNA"/>
</dbReference>
<accession>A0A8J8NGB8</accession>
<dbReference type="Gene3D" id="3.30.230.70">
    <property type="entry name" value="GHMP Kinase, N-terminal domain"/>
    <property type="match status" value="1"/>
</dbReference>
<dbReference type="GO" id="GO:0000176">
    <property type="term" value="C:nuclear exosome (RNase complex)"/>
    <property type="evidence" value="ECO:0007669"/>
    <property type="project" value="TreeGrafter"/>
</dbReference>
<dbReference type="InterPro" id="IPR020568">
    <property type="entry name" value="Ribosomal_Su5_D2-typ_SF"/>
</dbReference>
<name>A0A8J8NGB8_HALGN</name>
<keyword evidence="2" id="KW-1185">Reference proteome</keyword>
<dbReference type="InterPro" id="IPR050080">
    <property type="entry name" value="RNase_PH"/>
</dbReference>
<dbReference type="GO" id="GO:0016075">
    <property type="term" value="P:rRNA catabolic process"/>
    <property type="evidence" value="ECO:0007669"/>
    <property type="project" value="TreeGrafter"/>
</dbReference>